<proteinExistence type="predicted"/>
<name>A0A5Q0CAL9_9HYPH</name>
<organism evidence="1 2">
    <name type="scientific">Rhizobium grahamii</name>
    <dbReference type="NCBI Taxonomy" id="1120045"/>
    <lineage>
        <taxon>Bacteria</taxon>
        <taxon>Pseudomonadati</taxon>
        <taxon>Pseudomonadota</taxon>
        <taxon>Alphaproteobacteria</taxon>
        <taxon>Hyphomicrobiales</taxon>
        <taxon>Rhizobiaceae</taxon>
        <taxon>Rhizobium/Agrobacterium group</taxon>
        <taxon>Rhizobium</taxon>
    </lineage>
</organism>
<protein>
    <submittedName>
        <fullName evidence="1">Uncharacterized protein</fullName>
    </submittedName>
</protein>
<reference evidence="1 2" key="1">
    <citation type="submission" date="2019-08" db="EMBL/GenBank/DDBJ databases">
        <title>Prosopis cineraria nodule microbiome.</title>
        <authorList>
            <person name="Ali R."/>
            <person name="Chaluvadi S.R."/>
            <person name="Wang X."/>
        </authorList>
    </citation>
    <scope>NUCLEOTIDE SEQUENCE [LARGE SCALE GENOMIC DNA]</scope>
    <source>
        <strain evidence="1 2">BG7</strain>
    </source>
</reference>
<keyword evidence="2" id="KW-1185">Reference proteome</keyword>
<dbReference type="KEGG" id="rgr:FZ934_08295"/>
<accession>A0A5Q0CAL9</accession>
<evidence type="ECO:0000313" key="2">
    <source>
        <dbReference type="Proteomes" id="UP000326881"/>
    </source>
</evidence>
<dbReference type="EMBL" id="CP043498">
    <property type="protein sequence ID" value="QFY62395.1"/>
    <property type="molecule type" value="Genomic_DNA"/>
</dbReference>
<dbReference type="Proteomes" id="UP000326881">
    <property type="component" value="Chromosome"/>
</dbReference>
<dbReference type="AlphaFoldDB" id="A0A5Q0CAL9"/>
<gene>
    <name evidence="1" type="ORF">FZ934_08295</name>
</gene>
<sequence length="85" mass="9908">MLRMRKNSCDQITVRQHRAPIIALECDICDRRTDLDRKVVVRQFGASLPLRQLRRRLTVGCSRMNCADSIDRCQARFLDMDVGNE</sequence>
<evidence type="ECO:0000313" key="1">
    <source>
        <dbReference type="EMBL" id="QFY62395.1"/>
    </source>
</evidence>